<feature type="compositionally biased region" description="Basic residues" evidence="8">
    <location>
        <begin position="88"/>
        <end position="100"/>
    </location>
</feature>
<reference evidence="9" key="1">
    <citation type="journal article" date="2012" name="Nature">
        <title>The oyster genome reveals stress adaptation and complexity of shell formation.</title>
        <authorList>
            <person name="Zhang G."/>
            <person name="Fang X."/>
            <person name="Guo X."/>
            <person name="Li L."/>
            <person name="Luo R."/>
            <person name="Xu F."/>
            <person name="Yang P."/>
            <person name="Zhang L."/>
            <person name="Wang X."/>
            <person name="Qi H."/>
            <person name="Xiong Z."/>
            <person name="Que H."/>
            <person name="Xie Y."/>
            <person name="Holland P.W."/>
            <person name="Paps J."/>
            <person name="Zhu Y."/>
            <person name="Wu F."/>
            <person name="Chen Y."/>
            <person name="Wang J."/>
            <person name="Peng C."/>
            <person name="Meng J."/>
            <person name="Yang L."/>
            <person name="Liu J."/>
            <person name="Wen B."/>
            <person name="Zhang N."/>
            <person name="Huang Z."/>
            <person name="Zhu Q."/>
            <person name="Feng Y."/>
            <person name="Mount A."/>
            <person name="Hedgecock D."/>
            <person name="Xu Z."/>
            <person name="Liu Y."/>
            <person name="Domazet-Loso T."/>
            <person name="Du Y."/>
            <person name="Sun X."/>
            <person name="Zhang S."/>
            <person name="Liu B."/>
            <person name="Cheng P."/>
            <person name="Jiang X."/>
            <person name="Li J."/>
            <person name="Fan D."/>
            <person name="Wang W."/>
            <person name="Fu W."/>
            <person name="Wang T."/>
            <person name="Wang B."/>
            <person name="Zhang J."/>
            <person name="Peng Z."/>
            <person name="Li Y."/>
            <person name="Li N."/>
            <person name="Wang J."/>
            <person name="Chen M."/>
            <person name="He Y."/>
            <person name="Tan F."/>
            <person name="Song X."/>
            <person name="Zheng Q."/>
            <person name="Huang R."/>
            <person name="Yang H."/>
            <person name="Du X."/>
            <person name="Chen L."/>
            <person name="Yang M."/>
            <person name="Gaffney P.M."/>
            <person name="Wang S."/>
            <person name="Luo L."/>
            <person name="She Z."/>
            <person name="Ming Y."/>
            <person name="Huang W."/>
            <person name="Zhang S."/>
            <person name="Huang B."/>
            <person name="Zhang Y."/>
            <person name="Qu T."/>
            <person name="Ni P."/>
            <person name="Miao G."/>
            <person name="Wang J."/>
            <person name="Wang Q."/>
            <person name="Steinberg C.E."/>
            <person name="Wang H."/>
            <person name="Li N."/>
            <person name="Qian L."/>
            <person name="Zhang G."/>
            <person name="Li Y."/>
            <person name="Yang H."/>
            <person name="Liu X."/>
            <person name="Wang J."/>
            <person name="Yin Y."/>
            <person name="Wang J."/>
        </authorList>
    </citation>
    <scope>NUCLEOTIDE SEQUENCE [LARGE SCALE GENOMIC DNA]</scope>
    <source>
        <strain evidence="9">05x7-T-G4-1.051#20</strain>
    </source>
</reference>
<keyword evidence="5" id="KW-0238">DNA-binding</keyword>
<dbReference type="AlphaFoldDB" id="K1RLJ3"/>
<keyword evidence="4" id="KW-0805">Transcription regulation</keyword>
<evidence type="ECO:0000256" key="2">
    <source>
        <dbReference type="ARBA" id="ARBA00022782"/>
    </source>
</evidence>
<dbReference type="EMBL" id="JH817194">
    <property type="protein sequence ID" value="EKC35201.1"/>
    <property type="molecule type" value="Genomic_DNA"/>
</dbReference>
<evidence type="ECO:0000256" key="5">
    <source>
        <dbReference type="ARBA" id="ARBA00023125"/>
    </source>
</evidence>
<feature type="compositionally biased region" description="Low complexity" evidence="8">
    <location>
        <begin position="60"/>
        <end position="69"/>
    </location>
</feature>
<dbReference type="PANTHER" id="PTHR19290">
    <property type="entry name" value="BASIC HELIX-LOOP-HELIX PROTEIN NEUROGENIN-RELATED"/>
    <property type="match status" value="1"/>
</dbReference>
<keyword evidence="6" id="KW-0804">Transcription</keyword>
<dbReference type="InterPro" id="IPR022575">
    <property type="entry name" value="NeuroD_DUF"/>
</dbReference>
<name>K1RLJ3_MAGGI</name>
<protein>
    <submittedName>
        <fullName evidence="9">Neurogenic differentiation factor 6-A</fullName>
    </submittedName>
</protein>
<sequence>MKQIFELFDVEVKSKGIMPIKLQNPTMDTDLDLSLAGSDFEDADIEDFSDINESDFDQCSIKSSSSSKRSNTRDEKEPKTNKDEPKVPKKRGPKKKRMTKARIAKLRMRRVKANARERNRMHGLNDALDVLRQHVPCYSKNQKLSKIETLRLARNYIGALADILKSGMKPDSISFAKALSKGLSQNTMNLVAGGLQLNPRTLLPESSFGKPFQFYYNNSYQVSPNNDQYPQAYNNPQSYNQSPPNPVISASISPNRIMSYTAHINQSSLRGDPSCQMSPSSIGYATSCDTSPLQISKAAAVPSLQVEAVTSTNFMRCDSTGDSYMCGMNGRNLNNNGIYSNGHVTSSQECNPYIMLEDISEFQPDSTVNPEMNIISAASNLFDVTG</sequence>
<dbReference type="CDD" id="cd11427">
    <property type="entry name" value="bHLH_TS_NeuroD"/>
    <property type="match status" value="1"/>
</dbReference>
<dbReference type="FunFam" id="4.10.280.10:FF:000006">
    <property type="entry name" value="Neurogenic differentiation factor"/>
    <property type="match status" value="1"/>
</dbReference>
<keyword evidence="7" id="KW-0539">Nucleus</keyword>
<dbReference type="PROSITE" id="PS50888">
    <property type="entry name" value="BHLH"/>
    <property type="match status" value="1"/>
</dbReference>
<dbReference type="Gene3D" id="4.10.280.10">
    <property type="entry name" value="Helix-loop-helix DNA-binding domain"/>
    <property type="match status" value="1"/>
</dbReference>
<dbReference type="HOGENOM" id="CLU_716209_0_0_1"/>
<dbReference type="Pfam" id="PF12533">
    <property type="entry name" value="Neuro_bHLH"/>
    <property type="match status" value="1"/>
</dbReference>
<dbReference type="SMART" id="SM00353">
    <property type="entry name" value="HLH"/>
    <property type="match status" value="1"/>
</dbReference>
<keyword evidence="1" id="KW-0217">Developmental protein</keyword>
<organism evidence="9">
    <name type="scientific">Magallana gigas</name>
    <name type="common">Pacific oyster</name>
    <name type="synonym">Crassostrea gigas</name>
    <dbReference type="NCBI Taxonomy" id="29159"/>
    <lineage>
        <taxon>Eukaryota</taxon>
        <taxon>Metazoa</taxon>
        <taxon>Spiralia</taxon>
        <taxon>Lophotrochozoa</taxon>
        <taxon>Mollusca</taxon>
        <taxon>Bivalvia</taxon>
        <taxon>Autobranchia</taxon>
        <taxon>Pteriomorphia</taxon>
        <taxon>Ostreida</taxon>
        <taxon>Ostreoidea</taxon>
        <taxon>Ostreidae</taxon>
        <taxon>Magallana</taxon>
    </lineage>
</organism>
<dbReference type="InterPro" id="IPR036638">
    <property type="entry name" value="HLH_DNA-bd_sf"/>
</dbReference>
<evidence type="ECO:0000256" key="1">
    <source>
        <dbReference type="ARBA" id="ARBA00022473"/>
    </source>
</evidence>
<dbReference type="GO" id="GO:0005634">
    <property type="term" value="C:nucleus"/>
    <property type="evidence" value="ECO:0007669"/>
    <property type="project" value="TreeGrafter"/>
</dbReference>
<evidence type="ECO:0000256" key="8">
    <source>
        <dbReference type="SAM" id="MobiDB-lite"/>
    </source>
</evidence>
<evidence type="ECO:0000313" key="9">
    <source>
        <dbReference type="EMBL" id="EKC35201.1"/>
    </source>
</evidence>
<dbReference type="GO" id="GO:0007423">
    <property type="term" value="P:sensory organ development"/>
    <property type="evidence" value="ECO:0007669"/>
    <property type="project" value="TreeGrafter"/>
</dbReference>
<keyword evidence="3" id="KW-0524">Neurogenesis</keyword>
<dbReference type="Pfam" id="PF00010">
    <property type="entry name" value="HLH"/>
    <property type="match status" value="1"/>
</dbReference>
<evidence type="ECO:0000256" key="6">
    <source>
        <dbReference type="ARBA" id="ARBA00023163"/>
    </source>
</evidence>
<evidence type="ECO:0000256" key="4">
    <source>
        <dbReference type="ARBA" id="ARBA00023015"/>
    </source>
</evidence>
<dbReference type="GO" id="GO:0046983">
    <property type="term" value="F:protein dimerization activity"/>
    <property type="evidence" value="ECO:0007669"/>
    <property type="project" value="InterPro"/>
</dbReference>
<dbReference type="GO" id="GO:0000981">
    <property type="term" value="F:DNA-binding transcription factor activity, RNA polymerase II-specific"/>
    <property type="evidence" value="ECO:0007669"/>
    <property type="project" value="TreeGrafter"/>
</dbReference>
<evidence type="ECO:0000256" key="3">
    <source>
        <dbReference type="ARBA" id="ARBA00022902"/>
    </source>
</evidence>
<dbReference type="SUPFAM" id="SSF47459">
    <property type="entry name" value="HLH, helix-loop-helix DNA-binding domain"/>
    <property type="match status" value="1"/>
</dbReference>
<dbReference type="InterPro" id="IPR050359">
    <property type="entry name" value="bHLH_transcription_factors"/>
</dbReference>
<feature type="region of interest" description="Disordered" evidence="8">
    <location>
        <begin position="57"/>
        <end position="100"/>
    </location>
</feature>
<dbReference type="InterPro" id="IPR011598">
    <property type="entry name" value="bHLH_dom"/>
</dbReference>
<feature type="compositionally biased region" description="Basic and acidic residues" evidence="8">
    <location>
        <begin position="71"/>
        <end position="87"/>
    </location>
</feature>
<proteinExistence type="predicted"/>
<keyword evidence="2" id="KW-0221">Differentiation</keyword>
<accession>K1RLJ3</accession>
<dbReference type="PANTHER" id="PTHR19290:SF134">
    <property type="entry name" value="NEUROGENIC DIFFERENTIATION FACTOR 1"/>
    <property type="match status" value="1"/>
</dbReference>
<dbReference type="InParanoid" id="K1RLJ3"/>
<evidence type="ECO:0000256" key="7">
    <source>
        <dbReference type="ARBA" id="ARBA00023242"/>
    </source>
</evidence>
<dbReference type="GO" id="GO:0061564">
    <property type="term" value="P:axon development"/>
    <property type="evidence" value="ECO:0007669"/>
    <property type="project" value="TreeGrafter"/>
</dbReference>
<dbReference type="GO" id="GO:0070888">
    <property type="term" value="F:E-box binding"/>
    <property type="evidence" value="ECO:0007669"/>
    <property type="project" value="TreeGrafter"/>
</dbReference>
<dbReference type="GO" id="GO:0045944">
    <property type="term" value="P:positive regulation of transcription by RNA polymerase II"/>
    <property type="evidence" value="ECO:0007669"/>
    <property type="project" value="TreeGrafter"/>
</dbReference>
<gene>
    <name evidence="9" type="ORF">CGI_10016130</name>
</gene>